<organism evidence="2 3">
    <name type="scientific">Burkholderia cepacia</name>
    <name type="common">Pseudomonas cepacia</name>
    <dbReference type="NCBI Taxonomy" id="292"/>
    <lineage>
        <taxon>Bacteria</taxon>
        <taxon>Pseudomonadati</taxon>
        <taxon>Pseudomonadota</taxon>
        <taxon>Betaproteobacteria</taxon>
        <taxon>Burkholderiales</taxon>
        <taxon>Burkholderiaceae</taxon>
        <taxon>Burkholderia</taxon>
        <taxon>Burkholderia cepacia complex</taxon>
    </lineage>
</organism>
<accession>A0ABN5D9J3</accession>
<dbReference type="EMBL" id="CP023521">
    <property type="protein sequence ID" value="ATF83240.1"/>
    <property type="molecule type" value="Genomic_DNA"/>
</dbReference>
<protein>
    <recommendedName>
        <fullName evidence="1">NTF2 fold immunity protein domain-containing protein</fullName>
    </recommendedName>
</protein>
<proteinExistence type="predicted"/>
<dbReference type="Pfam" id="PF15655">
    <property type="entry name" value="Imm-NTF2"/>
    <property type="match status" value="1"/>
</dbReference>
<reference evidence="3" key="1">
    <citation type="submission" date="2017-09" db="EMBL/GenBank/DDBJ databases">
        <title>FDA dAtabase for Regulatory Grade micrObial Sequences (FDA-ARGOS): Supporting development and validation of Infectious Disease Dx tests.</title>
        <authorList>
            <person name="Minogue T."/>
            <person name="Wolcott M."/>
            <person name="Wasieloski L."/>
            <person name="Aguilar W."/>
            <person name="Moore D."/>
            <person name="Tallon L.J."/>
            <person name="Sadzewicz L."/>
            <person name="Ott S."/>
            <person name="Zhao X."/>
            <person name="Nagaraj S."/>
            <person name="Vavikolanu K."/>
            <person name="Aluvathingal J."/>
            <person name="Nadendla S."/>
            <person name="Sichtig H."/>
        </authorList>
    </citation>
    <scope>NUCLEOTIDE SEQUENCE [LARGE SCALE GENOMIC DNA]</scope>
    <source>
        <strain evidence="3">FDAARGOS_388</strain>
    </source>
</reference>
<sequence>MACCARGWNIISFVPVRPPPGIDRRVAVRRCMIVVAARLMLVPNESALRRVHIGRHRYFFPRPPFDRRAASANSLNISERLVRSEVEPPVARCARATPHACDRLKGTLTQDGKISTGLLPTPWLIVGDILNHERLKMMDDDFVRARTALRSFMLEMNHWEKGFYKQKRSALESGLDVSEVDDCARKALSGIFERWTLRDKTNQGRLIDLGCSDPPTYDPETDVEDGVESADGEVVFIIRQTVGMLAIFRITMKNDAGEWRVRKKEFVNFKDKWQRSVL</sequence>
<feature type="domain" description="NTF2 fold immunity protein" evidence="1">
    <location>
        <begin position="146"/>
        <end position="275"/>
    </location>
</feature>
<evidence type="ECO:0000313" key="2">
    <source>
        <dbReference type="EMBL" id="ATF83240.1"/>
    </source>
</evidence>
<dbReference type="InterPro" id="IPR028049">
    <property type="entry name" value="Imm-NTF2"/>
</dbReference>
<evidence type="ECO:0000259" key="1">
    <source>
        <dbReference type="Pfam" id="PF15655"/>
    </source>
</evidence>
<evidence type="ECO:0000313" key="3">
    <source>
        <dbReference type="Proteomes" id="UP000218103"/>
    </source>
</evidence>
<dbReference type="Proteomes" id="UP000218103">
    <property type="component" value="Chromosome 2"/>
</dbReference>
<gene>
    <name evidence="2" type="ORF">CO711_39555</name>
</gene>
<name>A0ABN5D9J3_BURCE</name>
<keyword evidence="3" id="KW-1185">Reference proteome</keyword>